<accession>A0A1G5LM38</accession>
<evidence type="ECO:0000313" key="1">
    <source>
        <dbReference type="EMBL" id="SCZ13886.1"/>
    </source>
</evidence>
<proteinExistence type="predicted"/>
<evidence type="ECO:0000313" key="2">
    <source>
        <dbReference type="Proteomes" id="UP000183031"/>
    </source>
</evidence>
<reference evidence="1 2" key="1">
    <citation type="submission" date="2016-10" db="EMBL/GenBank/DDBJ databases">
        <authorList>
            <person name="Varghese N."/>
            <person name="Submissions S."/>
        </authorList>
    </citation>
    <scope>NUCLEOTIDE SEQUENCE [LARGE SCALE GENOMIC DNA]</scope>
    <source>
        <strain evidence="1 2">CGMCC 1.6853</strain>
    </source>
</reference>
<comment type="caution">
    <text evidence="1">The sequence shown here is derived from an EMBL/GenBank/DDBJ whole genome shotgun (WGS) entry which is preliminary data.</text>
</comment>
<dbReference type="EMBL" id="FMUT01000016">
    <property type="protein sequence ID" value="SCZ13886.1"/>
    <property type="molecule type" value="Genomic_DNA"/>
</dbReference>
<evidence type="ECO:0008006" key="3">
    <source>
        <dbReference type="Google" id="ProtNLM"/>
    </source>
</evidence>
<dbReference type="Proteomes" id="UP000183031">
    <property type="component" value="Unassembled WGS sequence"/>
</dbReference>
<dbReference type="RefSeq" id="WP_033633230.1">
    <property type="nucleotide sequence ID" value="NZ_CBCSIN010000017.1"/>
</dbReference>
<organism evidence="1 2">
    <name type="scientific">Serratia nematodiphila</name>
    <dbReference type="NCBI Taxonomy" id="458197"/>
    <lineage>
        <taxon>Bacteria</taxon>
        <taxon>Pseudomonadati</taxon>
        <taxon>Pseudomonadota</taxon>
        <taxon>Gammaproteobacteria</taxon>
        <taxon>Enterobacterales</taxon>
        <taxon>Yersiniaceae</taxon>
        <taxon>Serratia</taxon>
    </lineage>
</organism>
<sequence length="235" mass="25797">MKINHLPLLNGDELPARLAELTGGIADAVAELFNRHDDDAERPAIRWHSGDLHLPAFFPDEHDSHDYDYLIVDGDMIVEGCLAVSPQREDGGIVVLGRLQADTLICWGGLVVRDDVRIRHAYCSSGNDGAFVVGGDLTALTLVETGEFIHVHGDLDARCLASLQNFVQVDGNTRCDCRIDSAQAEDLIKRMFAPGLLKDFEGVDNDGQRIVGWYPDDDAYLACLRQGRSPLRSGD</sequence>
<gene>
    <name evidence="1" type="ORF">SAMN02927935_04552</name>
</gene>
<keyword evidence="2" id="KW-1185">Reference proteome</keyword>
<protein>
    <recommendedName>
        <fullName evidence="3">Polymer-forming cytoskeletal protein</fullName>
    </recommendedName>
</protein>
<name>A0A1G5LM38_9GAMM</name>